<dbReference type="KEGG" id="mtea:DK419_10845"/>
<gene>
    <name evidence="2" type="ORF">DK419_10845</name>
</gene>
<feature type="compositionally biased region" description="Polar residues" evidence="1">
    <location>
        <begin position="80"/>
        <end position="92"/>
    </location>
</feature>
<reference evidence="2 3" key="1">
    <citation type="submission" date="2018-05" db="EMBL/GenBank/DDBJ databases">
        <title>Complete Genome Sequence of Methylobacterium sp. 17Sr1-28.</title>
        <authorList>
            <person name="Srinivasan S."/>
        </authorList>
    </citation>
    <scope>NUCLEOTIDE SEQUENCE [LARGE SCALE GENOMIC DNA]</scope>
    <source>
        <strain evidence="2 3">17Sr1-28</strain>
    </source>
</reference>
<proteinExistence type="predicted"/>
<evidence type="ECO:0000313" key="2">
    <source>
        <dbReference type="EMBL" id="AWN46748.1"/>
    </source>
</evidence>
<keyword evidence="3" id="KW-1185">Reference proteome</keyword>
<dbReference type="AlphaFoldDB" id="A0A2U8WME9"/>
<organism evidence="2 3">
    <name type="scientific">Methylobacterium terrae</name>
    <dbReference type="NCBI Taxonomy" id="2202827"/>
    <lineage>
        <taxon>Bacteria</taxon>
        <taxon>Pseudomonadati</taxon>
        <taxon>Pseudomonadota</taxon>
        <taxon>Alphaproteobacteria</taxon>
        <taxon>Hyphomicrobiales</taxon>
        <taxon>Methylobacteriaceae</taxon>
        <taxon>Methylobacterium</taxon>
    </lineage>
</organism>
<evidence type="ECO:0000313" key="3">
    <source>
        <dbReference type="Proteomes" id="UP000245444"/>
    </source>
</evidence>
<sequence length="92" mass="9326">MALRRRQHDLVQPLAEVGEAEAAGQGGQPGTGAASGRPTSGRRGQAARSRPTTSGSAGEADRPALTRARSITRNPGPDGATQTSVPIASRTP</sequence>
<name>A0A2U8WME9_9HYPH</name>
<accession>A0A2U8WME9</accession>
<dbReference type="Proteomes" id="UP000245444">
    <property type="component" value="Chromosome"/>
</dbReference>
<evidence type="ECO:0000256" key="1">
    <source>
        <dbReference type="SAM" id="MobiDB-lite"/>
    </source>
</evidence>
<protein>
    <submittedName>
        <fullName evidence="2">Uncharacterized protein</fullName>
    </submittedName>
</protein>
<feature type="region of interest" description="Disordered" evidence="1">
    <location>
        <begin position="1"/>
        <end position="92"/>
    </location>
</feature>
<dbReference type="EMBL" id="CP029553">
    <property type="protein sequence ID" value="AWN46748.1"/>
    <property type="molecule type" value="Genomic_DNA"/>
</dbReference>